<dbReference type="Pfam" id="PF16156">
    <property type="entry name" value="DUF4864"/>
    <property type="match status" value="1"/>
</dbReference>
<evidence type="ECO:0000313" key="2">
    <source>
        <dbReference type="EMBL" id="TMM51161.1"/>
    </source>
</evidence>
<feature type="signal peptide" evidence="1">
    <location>
        <begin position="1"/>
        <end position="20"/>
    </location>
</feature>
<proteinExistence type="predicted"/>
<dbReference type="EMBL" id="VANS01000004">
    <property type="protein sequence ID" value="TMM51161.1"/>
    <property type="molecule type" value="Genomic_DNA"/>
</dbReference>
<dbReference type="AlphaFoldDB" id="A0A5S3Q3R4"/>
<protein>
    <submittedName>
        <fullName evidence="2">DUF4864 domain-containing protein</fullName>
    </submittedName>
</protein>
<sequence>MRTGFWAVVMSVMMAFGAQAQEAGIKGTISSQIEAFEADDFETAFGFASPNLQKMFRTPDNFRRMVTEGYPMVWRPGSVRYLELRDIAGDWWQKVMITDQAGKVHILDYRMIETDAGWRIGGVQLLDTAGANV</sequence>
<evidence type="ECO:0000256" key="1">
    <source>
        <dbReference type="SAM" id="SignalP"/>
    </source>
</evidence>
<accession>A0A5S3Q3R4</accession>
<dbReference type="RefSeq" id="WP_138663120.1">
    <property type="nucleotide sequence ID" value="NZ_VANS01000004.1"/>
</dbReference>
<organism evidence="2 3">
    <name type="scientific">Sulfitobacter sabulilitoris</name>
    <dbReference type="NCBI Taxonomy" id="2562655"/>
    <lineage>
        <taxon>Bacteria</taxon>
        <taxon>Pseudomonadati</taxon>
        <taxon>Pseudomonadota</taxon>
        <taxon>Alphaproteobacteria</taxon>
        <taxon>Rhodobacterales</taxon>
        <taxon>Roseobacteraceae</taxon>
        <taxon>Sulfitobacter</taxon>
    </lineage>
</organism>
<dbReference type="OrthoDB" id="9130422at2"/>
<feature type="chain" id="PRO_5024388928" evidence="1">
    <location>
        <begin position="21"/>
        <end position="133"/>
    </location>
</feature>
<name>A0A5S3Q3R4_9RHOB</name>
<evidence type="ECO:0000313" key="3">
    <source>
        <dbReference type="Proteomes" id="UP000309550"/>
    </source>
</evidence>
<keyword evidence="3" id="KW-1185">Reference proteome</keyword>
<dbReference type="InterPro" id="IPR032347">
    <property type="entry name" value="DUF4864"/>
</dbReference>
<gene>
    <name evidence="2" type="ORF">FDT80_14960</name>
</gene>
<dbReference type="Proteomes" id="UP000309550">
    <property type="component" value="Unassembled WGS sequence"/>
</dbReference>
<reference evidence="2 3" key="1">
    <citation type="submission" date="2019-05" db="EMBL/GenBank/DDBJ databases">
        <title>Sulfitobacter sabulilitoris sp. nov., isolated from a marine sand.</title>
        <authorList>
            <person name="Yoon J.-H."/>
        </authorList>
    </citation>
    <scope>NUCLEOTIDE SEQUENCE [LARGE SCALE GENOMIC DNA]</scope>
    <source>
        <strain evidence="2 3">HSMS-29</strain>
    </source>
</reference>
<keyword evidence="1" id="KW-0732">Signal</keyword>
<comment type="caution">
    <text evidence="2">The sequence shown here is derived from an EMBL/GenBank/DDBJ whole genome shotgun (WGS) entry which is preliminary data.</text>
</comment>